<dbReference type="EMBL" id="BKCJ011866393">
    <property type="protein sequence ID" value="GFD59552.1"/>
    <property type="molecule type" value="Genomic_DNA"/>
</dbReference>
<proteinExistence type="predicted"/>
<organism evidence="1">
    <name type="scientific">Tanacetum cinerariifolium</name>
    <name type="common">Dalmatian daisy</name>
    <name type="synonym">Chrysanthemum cinerariifolium</name>
    <dbReference type="NCBI Taxonomy" id="118510"/>
    <lineage>
        <taxon>Eukaryota</taxon>
        <taxon>Viridiplantae</taxon>
        <taxon>Streptophyta</taxon>
        <taxon>Embryophyta</taxon>
        <taxon>Tracheophyta</taxon>
        <taxon>Spermatophyta</taxon>
        <taxon>Magnoliopsida</taxon>
        <taxon>eudicotyledons</taxon>
        <taxon>Gunneridae</taxon>
        <taxon>Pentapetalae</taxon>
        <taxon>asterids</taxon>
        <taxon>campanulids</taxon>
        <taxon>Asterales</taxon>
        <taxon>Asteraceae</taxon>
        <taxon>Asteroideae</taxon>
        <taxon>Anthemideae</taxon>
        <taxon>Anthemidinae</taxon>
        <taxon>Tanacetum</taxon>
    </lineage>
</organism>
<feature type="non-terminal residue" evidence="1">
    <location>
        <position position="82"/>
    </location>
</feature>
<feature type="non-terminal residue" evidence="1">
    <location>
        <position position="1"/>
    </location>
</feature>
<name>A0A699XHN9_TANCI</name>
<accession>A0A699XHN9</accession>
<evidence type="ECO:0000313" key="1">
    <source>
        <dbReference type="EMBL" id="GFD59552.1"/>
    </source>
</evidence>
<gene>
    <name evidence="1" type="ORF">Tci_931521</name>
</gene>
<comment type="caution">
    <text evidence="1">The sequence shown here is derived from an EMBL/GenBank/DDBJ whole genome shotgun (WGS) entry which is preliminary data.</text>
</comment>
<dbReference type="AlphaFoldDB" id="A0A699XHN9"/>
<sequence>TSDDYVPTDDETHDVDNEEYVRINEELYDDVNVEMKDFEPTNEGKGDEEMTYAEKVDVEHEKINQEVASAQVQDEVQATTTT</sequence>
<protein>
    <submittedName>
        <fullName evidence="1">Uncharacterized protein</fullName>
    </submittedName>
</protein>
<reference evidence="1" key="1">
    <citation type="journal article" date="2019" name="Sci. Rep.">
        <title>Draft genome of Tanacetum cinerariifolium, the natural source of mosquito coil.</title>
        <authorList>
            <person name="Yamashiro T."/>
            <person name="Shiraishi A."/>
            <person name="Satake H."/>
            <person name="Nakayama K."/>
        </authorList>
    </citation>
    <scope>NUCLEOTIDE SEQUENCE</scope>
</reference>